<comment type="caution">
    <text evidence="1">The sequence shown here is derived from an EMBL/GenBank/DDBJ whole genome shotgun (WGS) entry which is preliminary data.</text>
</comment>
<dbReference type="Proteomes" id="UP001055811">
    <property type="component" value="Linkage Group LG04"/>
</dbReference>
<accession>A0ACB9DSS6</accession>
<proteinExistence type="predicted"/>
<dbReference type="EMBL" id="CM042012">
    <property type="protein sequence ID" value="KAI3749358.1"/>
    <property type="molecule type" value="Genomic_DNA"/>
</dbReference>
<reference evidence="1 2" key="2">
    <citation type="journal article" date="2022" name="Mol. Ecol. Resour.">
        <title>The genomes of chicory, endive, great burdock and yacon provide insights into Asteraceae paleo-polyploidization history and plant inulin production.</title>
        <authorList>
            <person name="Fan W."/>
            <person name="Wang S."/>
            <person name="Wang H."/>
            <person name="Wang A."/>
            <person name="Jiang F."/>
            <person name="Liu H."/>
            <person name="Zhao H."/>
            <person name="Xu D."/>
            <person name="Zhang Y."/>
        </authorList>
    </citation>
    <scope>NUCLEOTIDE SEQUENCE [LARGE SCALE GENOMIC DNA]</scope>
    <source>
        <strain evidence="2">cv. Punajuju</strain>
        <tissue evidence="1">Leaves</tissue>
    </source>
</reference>
<organism evidence="1 2">
    <name type="scientific">Cichorium intybus</name>
    <name type="common">Chicory</name>
    <dbReference type="NCBI Taxonomy" id="13427"/>
    <lineage>
        <taxon>Eukaryota</taxon>
        <taxon>Viridiplantae</taxon>
        <taxon>Streptophyta</taxon>
        <taxon>Embryophyta</taxon>
        <taxon>Tracheophyta</taxon>
        <taxon>Spermatophyta</taxon>
        <taxon>Magnoliopsida</taxon>
        <taxon>eudicotyledons</taxon>
        <taxon>Gunneridae</taxon>
        <taxon>Pentapetalae</taxon>
        <taxon>asterids</taxon>
        <taxon>campanulids</taxon>
        <taxon>Asterales</taxon>
        <taxon>Asteraceae</taxon>
        <taxon>Cichorioideae</taxon>
        <taxon>Cichorieae</taxon>
        <taxon>Cichoriinae</taxon>
        <taxon>Cichorium</taxon>
    </lineage>
</organism>
<protein>
    <submittedName>
        <fullName evidence="1">Uncharacterized protein</fullName>
    </submittedName>
</protein>
<evidence type="ECO:0000313" key="1">
    <source>
        <dbReference type="EMBL" id="KAI3749358.1"/>
    </source>
</evidence>
<sequence length="334" mass="37855">MENTSWRVIYVACTHRNTEENQRPTVGNIRIPKISLHISTKTLKLSVRVFAVANMDEHVLQNGSDLQLSSSTLEGNLNYAPNLAENTLYQQHIAKSEEYDSYSVPQWIGYQQMAPYYVEYLVANGISNMHGEIPHDSTGIGCNLTPDDSFLSMDAHQARHSRRQHEEILMKNFINTQDHICYQKQGPDEGLYNAAQNQPNMSVSTSGINKSRKTYTRQKASDADRRRRTRIATALDALEDLLPQSKEGNKTNIVDDCIDYIKYLQLHMKELSRNRLVSEPTSNHLTYLEGYGHYLVDENTASGPLQEMVGKLLETKASTASTLLESRGLFMKPI</sequence>
<keyword evidence="2" id="KW-1185">Reference proteome</keyword>
<evidence type="ECO:0000313" key="2">
    <source>
        <dbReference type="Proteomes" id="UP001055811"/>
    </source>
</evidence>
<name>A0ACB9DSS6_CICIN</name>
<gene>
    <name evidence="1" type="ORF">L2E82_19967</name>
</gene>
<reference evidence="2" key="1">
    <citation type="journal article" date="2022" name="Mol. Ecol. Resour.">
        <title>The genomes of chicory, endive, great burdock and yacon provide insights into Asteraceae palaeo-polyploidization history and plant inulin production.</title>
        <authorList>
            <person name="Fan W."/>
            <person name="Wang S."/>
            <person name="Wang H."/>
            <person name="Wang A."/>
            <person name="Jiang F."/>
            <person name="Liu H."/>
            <person name="Zhao H."/>
            <person name="Xu D."/>
            <person name="Zhang Y."/>
        </authorList>
    </citation>
    <scope>NUCLEOTIDE SEQUENCE [LARGE SCALE GENOMIC DNA]</scope>
    <source>
        <strain evidence="2">cv. Punajuju</strain>
    </source>
</reference>